<dbReference type="PANTHER" id="PTHR43883:SF1">
    <property type="entry name" value="GLUCONOKINASE"/>
    <property type="match status" value="1"/>
</dbReference>
<name>A0A238D349_THIDL</name>
<accession>A0A238D349</accession>
<dbReference type="AlphaFoldDB" id="A0A238D349"/>
<dbReference type="PANTHER" id="PTHR43883">
    <property type="entry name" value="SLR0207 PROTEIN"/>
    <property type="match status" value="1"/>
</dbReference>
<evidence type="ECO:0000313" key="2">
    <source>
        <dbReference type="EMBL" id="SBP87669.1"/>
    </source>
</evidence>
<keyword evidence="3" id="KW-1185">Reference proteome</keyword>
<gene>
    <name evidence="2" type="ORF">THIARS_60382</name>
</gene>
<sequence>MAVRMAPLRPQPDCAMPMPPPQTARNSAPDALVEGLRRLLQASTGRAVQRLETHISWVLLDGEHAWKIKKPVRLGFLDFTSLQTRHQACDDELRLNRRLAAGIYLDVLPIRGSAAMPVLDGAGEPIEYVLRMKQFAPGALLSEKLAAGILVPTAIDRLAARLAAFHRDAPAAGNAAPYGNAPQVLAQTAQVLDGLESSPGAGRLPDLRAWCEAEGRRLAPCFAARRRQGWVREGHGDLHLANVVALGEDVTAFDCIEFDPGLRWIDVQSDIAFLTMDLAAHGRRDLALRFLDRWLEGCGDHAGIAVLRYYEVYRALVRALVSGLRQAQGTTIPGPDYVAAARRLAAARDARLLITHGLSGSGKSYVSARLLEAAGAIRLRSDVERKRLFGRQALDATPAAMVREVYAPAATRRTYARLRAWAAAALDAGYPAIVDAAFLRAHERDAFRQLARDKGAPFAILDCRAEPAALRARVLARSLRRDDASEADLAVLERQSADFEALRPEECGACITVDTAQPLDIGAIAKRWLDMR</sequence>
<dbReference type="Pfam" id="PF13671">
    <property type="entry name" value="AAA_33"/>
    <property type="match status" value="1"/>
</dbReference>
<dbReference type="Gene3D" id="3.40.50.300">
    <property type="entry name" value="P-loop containing nucleotide triphosphate hydrolases"/>
    <property type="match status" value="1"/>
</dbReference>
<dbReference type="SUPFAM" id="SSF52540">
    <property type="entry name" value="P-loop containing nucleoside triphosphate hydrolases"/>
    <property type="match status" value="1"/>
</dbReference>
<proteinExistence type="predicted"/>
<dbReference type="Proteomes" id="UP000214566">
    <property type="component" value="Unassembled WGS sequence"/>
</dbReference>
<dbReference type="InterPro" id="IPR052732">
    <property type="entry name" value="Cell-binding_unc_protein"/>
</dbReference>
<evidence type="ECO:0000313" key="3">
    <source>
        <dbReference type="Proteomes" id="UP000214566"/>
    </source>
</evidence>
<dbReference type="InterPro" id="IPR011009">
    <property type="entry name" value="Kinase-like_dom_sf"/>
</dbReference>
<dbReference type="GO" id="GO:0016740">
    <property type="term" value="F:transferase activity"/>
    <property type="evidence" value="ECO:0007669"/>
    <property type="project" value="UniProtKB-KW"/>
</dbReference>
<feature type="region of interest" description="Disordered" evidence="1">
    <location>
        <begin position="1"/>
        <end position="27"/>
    </location>
</feature>
<organism evidence="2 3">
    <name type="scientific">Thiomonas delicata</name>
    <name type="common">Thiomonas cuprina</name>
    <dbReference type="NCBI Taxonomy" id="364030"/>
    <lineage>
        <taxon>Bacteria</taxon>
        <taxon>Pseudomonadati</taxon>
        <taxon>Pseudomonadota</taxon>
        <taxon>Betaproteobacteria</taxon>
        <taxon>Burkholderiales</taxon>
        <taxon>Thiomonas</taxon>
    </lineage>
</organism>
<evidence type="ECO:0000256" key="1">
    <source>
        <dbReference type="SAM" id="MobiDB-lite"/>
    </source>
</evidence>
<dbReference type="EMBL" id="FLMQ01000055">
    <property type="protein sequence ID" value="SBP87669.1"/>
    <property type="molecule type" value="Genomic_DNA"/>
</dbReference>
<reference evidence="2 3" key="1">
    <citation type="submission" date="2016-06" db="EMBL/GenBank/DDBJ databases">
        <authorList>
            <person name="Kjaerup R.B."/>
            <person name="Dalgaard T.S."/>
            <person name="Juul-Madsen H.R."/>
        </authorList>
    </citation>
    <scope>NUCLEOTIDE SEQUENCE [LARGE SCALE GENOMIC DNA]</scope>
    <source>
        <strain evidence="2 3">DSM 16361</strain>
    </source>
</reference>
<dbReference type="SUPFAM" id="SSF56112">
    <property type="entry name" value="Protein kinase-like (PK-like)"/>
    <property type="match status" value="1"/>
</dbReference>
<protein>
    <submittedName>
        <fullName evidence="2">Aminoglycoside phosphotransferase</fullName>
    </submittedName>
</protein>
<dbReference type="InterPro" id="IPR027417">
    <property type="entry name" value="P-loop_NTPase"/>
</dbReference>
<keyword evidence="2" id="KW-0808">Transferase</keyword>